<protein>
    <submittedName>
        <fullName evidence="3">NLRP3 protein</fullName>
    </submittedName>
</protein>
<evidence type="ECO:0000313" key="4">
    <source>
        <dbReference type="Proteomes" id="UP000886611"/>
    </source>
</evidence>
<dbReference type="InterPro" id="IPR001611">
    <property type="entry name" value="Leu-rich_rpt"/>
</dbReference>
<organism evidence="3 4">
    <name type="scientific">Polypterus senegalus</name>
    <name type="common">Senegal bichir</name>
    <dbReference type="NCBI Taxonomy" id="55291"/>
    <lineage>
        <taxon>Eukaryota</taxon>
        <taxon>Metazoa</taxon>
        <taxon>Chordata</taxon>
        <taxon>Craniata</taxon>
        <taxon>Vertebrata</taxon>
        <taxon>Euteleostomi</taxon>
        <taxon>Actinopterygii</taxon>
        <taxon>Polypteriformes</taxon>
        <taxon>Polypteridae</taxon>
        <taxon>Polypterus</taxon>
    </lineage>
</organism>
<keyword evidence="2" id="KW-0677">Repeat</keyword>
<keyword evidence="1" id="KW-0433">Leucine-rich repeat</keyword>
<comment type="caution">
    <text evidence="3">The sequence shown here is derived from an EMBL/GenBank/DDBJ whole genome shotgun (WGS) entry which is preliminary data.</text>
</comment>
<dbReference type="InterPro" id="IPR006553">
    <property type="entry name" value="Leu-rich_rpt_Cys-con_subtyp"/>
</dbReference>
<reference evidence="3 4" key="1">
    <citation type="journal article" date="2021" name="Cell">
        <title>Tracing the genetic footprints of vertebrate landing in non-teleost ray-finned fishes.</title>
        <authorList>
            <person name="Bi X."/>
            <person name="Wang K."/>
            <person name="Yang L."/>
            <person name="Pan H."/>
            <person name="Jiang H."/>
            <person name="Wei Q."/>
            <person name="Fang M."/>
            <person name="Yu H."/>
            <person name="Zhu C."/>
            <person name="Cai Y."/>
            <person name="He Y."/>
            <person name="Gan X."/>
            <person name="Zeng H."/>
            <person name="Yu D."/>
            <person name="Zhu Y."/>
            <person name="Jiang H."/>
            <person name="Qiu Q."/>
            <person name="Yang H."/>
            <person name="Zhang Y.E."/>
            <person name="Wang W."/>
            <person name="Zhu M."/>
            <person name="He S."/>
            <person name="Zhang G."/>
        </authorList>
    </citation>
    <scope>NUCLEOTIDE SEQUENCE [LARGE SCALE GENOMIC DNA]</scope>
    <source>
        <strain evidence="3">Bchr_013</strain>
    </source>
</reference>
<dbReference type="AlphaFoldDB" id="A0A8X7X3V3"/>
<dbReference type="SUPFAM" id="SSF52047">
    <property type="entry name" value="RNI-like"/>
    <property type="match status" value="1"/>
</dbReference>
<feature type="non-terminal residue" evidence="3">
    <location>
        <position position="320"/>
    </location>
</feature>
<sequence>MDFSRTTLSPLECAVLGSVISCCGELKELDLSDTELTPECIRRLAPGLICCRRVDLSLCHLTSRCCSVLSSALSSPHSRLTELELSSNNMEDSGVDELCGRLRSENCKLEKLSLSSCDLSSRCCSALSLALSSPHLQLTKLDLSKNNMGDLGVAQLCEGLRSENCKLKKLNLSGCHLTSGSCSTLSLALSSPHSRLTELDLSWNNNMGDSGVDQLCEGLRSENCKLKILRLVSCCLTSTCCSAVSSFLSSPHSQLIELKLNYNKLGNSGAHQLYEGLRSPNCKLLTLWLYGNEISESEKNNLRSLQQELQRTGQQVDIDI</sequence>
<dbReference type="PANTHER" id="PTHR24106">
    <property type="entry name" value="NACHT, LRR AND CARD DOMAINS-CONTAINING"/>
    <property type="match status" value="1"/>
</dbReference>
<evidence type="ECO:0000256" key="1">
    <source>
        <dbReference type="ARBA" id="ARBA00022614"/>
    </source>
</evidence>
<evidence type="ECO:0000256" key="2">
    <source>
        <dbReference type="ARBA" id="ARBA00022737"/>
    </source>
</evidence>
<accession>A0A8X7X3V3</accession>
<evidence type="ECO:0000313" key="3">
    <source>
        <dbReference type="EMBL" id="KAG2459767.1"/>
    </source>
</evidence>
<keyword evidence="4" id="KW-1185">Reference proteome</keyword>
<gene>
    <name evidence="3" type="primary">Nlrp3_24</name>
    <name evidence="3" type="ORF">GTO96_0022092</name>
</gene>
<dbReference type="EMBL" id="JAATIS010005064">
    <property type="protein sequence ID" value="KAG2459767.1"/>
    <property type="molecule type" value="Genomic_DNA"/>
</dbReference>
<dbReference type="InterPro" id="IPR032675">
    <property type="entry name" value="LRR_dom_sf"/>
</dbReference>
<dbReference type="SMART" id="SM00368">
    <property type="entry name" value="LRR_RI"/>
    <property type="match status" value="9"/>
</dbReference>
<proteinExistence type="predicted"/>
<dbReference type="InterPro" id="IPR051261">
    <property type="entry name" value="NLR"/>
</dbReference>
<dbReference type="Gene3D" id="3.80.10.10">
    <property type="entry name" value="Ribonuclease Inhibitor"/>
    <property type="match status" value="2"/>
</dbReference>
<dbReference type="Pfam" id="PF13516">
    <property type="entry name" value="LRR_6"/>
    <property type="match status" value="5"/>
</dbReference>
<dbReference type="Proteomes" id="UP000886611">
    <property type="component" value="Unassembled WGS sequence"/>
</dbReference>
<feature type="non-terminal residue" evidence="3">
    <location>
        <position position="1"/>
    </location>
</feature>
<name>A0A8X7X3V3_POLSE</name>
<dbReference type="SMART" id="SM00367">
    <property type="entry name" value="LRR_CC"/>
    <property type="match status" value="3"/>
</dbReference>